<dbReference type="InterPro" id="IPR006551">
    <property type="entry name" value="Polynucleotide_phosphatase"/>
</dbReference>
<dbReference type="SMR" id="C4QWZ0"/>
<dbReference type="Gene3D" id="3.40.50.1000">
    <property type="entry name" value="HAD superfamily/HAD-like"/>
    <property type="match status" value="1"/>
</dbReference>
<reference evidence="1 2" key="1">
    <citation type="journal article" date="2009" name="Nat. Biotechnol.">
        <title>Genome sequence of the recombinant protein production host Pichia pastoris.</title>
        <authorList>
            <person name="De Schutter K."/>
            <person name="Lin Y.C."/>
            <person name="Tiels P."/>
            <person name="Van Hecke A."/>
            <person name="Glinka S."/>
            <person name="Weber-Lehmann J."/>
            <person name="Rouze P."/>
            <person name="Van de Peer Y."/>
            <person name="Callewaert N."/>
        </authorList>
    </citation>
    <scope>NUCLEOTIDE SEQUENCE [LARGE SCALE GENOMIC DNA]</scope>
    <source>
        <strain evidence="2">GS115 / ATCC 20864</strain>
    </source>
</reference>
<dbReference type="Pfam" id="PF08645">
    <property type="entry name" value="PNK3P"/>
    <property type="match status" value="1"/>
</dbReference>
<dbReference type="HOGENOM" id="CLU_014938_0_0_1"/>
<dbReference type="GeneID" id="8196647"/>
<dbReference type="KEGG" id="ppa:PAS_chr1-1_0386"/>
<evidence type="ECO:0000313" key="2">
    <source>
        <dbReference type="Proteomes" id="UP000000314"/>
    </source>
</evidence>
<dbReference type="NCBIfam" id="TIGR01664">
    <property type="entry name" value="DNA-3'-Pase"/>
    <property type="match status" value="1"/>
</dbReference>
<dbReference type="SUPFAM" id="SSF56784">
    <property type="entry name" value="HAD-like"/>
    <property type="match status" value="1"/>
</dbReference>
<dbReference type="InterPro" id="IPR013954">
    <property type="entry name" value="PNK3P"/>
</dbReference>
<gene>
    <name evidence="1" type="ordered locus">PAS_chr1-1_0386</name>
</gene>
<organism evidence="1 2">
    <name type="scientific">Komagataella phaffii (strain GS115 / ATCC 20864)</name>
    <name type="common">Yeast</name>
    <name type="synonym">Pichia pastoris</name>
    <dbReference type="NCBI Taxonomy" id="644223"/>
    <lineage>
        <taxon>Eukaryota</taxon>
        <taxon>Fungi</taxon>
        <taxon>Dikarya</taxon>
        <taxon>Ascomycota</taxon>
        <taxon>Saccharomycotina</taxon>
        <taxon>Pichiomycetes</taxon>
        <taxon>Pichiales</taxon>
        <taxon>Pichiaceae</taxon>
        <taxon>Komagataella</taxon>
    </lineage>
</organism>
<dbReference type="GO" id="GO:0006281">
    <property type="term" value="P:DNA repair"/>
    <property type="evidence" value="ECO:0007669"/>
    <property type="project" value="TreeGrafter"/>
</dbReference>
<dbReference type="InterPro" id="IPR006549">
    <property type="entry name" value="HAD-SF_hydro_IIIA"/>
</dbReference>
<dbReference type="InterPro" id="IPR023214">
    <property type="entry name" value="HAD_sf"/>
</dbReference>
<dbReference type="STRING" id="644223.C4QWZ0"/>
<dbReference type="eggNOG" id="KOG2134">
    <property type="taxonomic scope" value="Eukaryota"/>
</dbReference>
<dbReference type="Proteomes" id="UP000000314">
    <property type="component" value="Chromosome 1"/>
</dbReference>
<name>C4QWZ0_KOMPG</name>
<evidence type="ECO:0000313" key="1">
    <source>
        <dbReference type="EMBL" id="CAY67763.1"/>
    </source>
</evidence>
<dbReference type="OMA" id="KPEIGMW"/>
<dbReference type="OrthoDB" id="19045at2759"/>
<keyword evidence="2" id="KW-1185">Reference proteome</keyword>
<dbReference type="PANTHER" id="PTHR12083:SF9">
    <property type="entry name" value="BIFUNCTIONAL POLYNUCLEOTIDE PHOSPHATASE_KINASE"/>
    <property type="match status" value="1"/>
</dbReference>
<dbReference type="FunCoup" id="C4QWZ0">
    <property type="interactions" value="8"/>
</dbReference>
<dbReference type="InterPro" id="IPR036412">
    <property type="entry name" value="HAD-like_sf"/>
</dbReference>
<dbReference type="GO" id="GO:0003690">
    <property type="term" value="F:double-stranded DNA binding"/>
    <property type="evidence" value="ECO:0007669"/>
    <property type="project" value="TreeGrafter"/>
</dbReference>
<dbReference type="NCBIfam" id="TIGR01662">
    <property type="entry name" value="HAD-SF-IIIA"/>
    <property type="match status" value="1"/>
</dbReference>
<dbReference type="PANTHER" id="PTHR12083">
    <property type="entry name" value="BIFUNCTIONAL POLYNUCLEOTIDE PHOSPHATASE/KINASE"/>
    <property type="match status" value="1"/>
</dbReference>
<accession>C4QWZ0</accession>
<dbReference type="GO" id="GO:0046403">
    <property type="term" value="F:polynucleotide 3'-phosphatase activity"/>
    <property type="evidence" value="ECO:0007669"/>
    <property type="project" value="TreeGrafter"/>
</dbReference>
<dbReference type="EMBL" id="FN392319">
    <property type="protein sequence ID" value="CAY67763.1"/>
    <property type="molecule type" value="Genomic_DNA"/>
</dbReference>
<sequence length="244" mass="27755">MSKDILSLMGKNVCMKRHSALSSKTKTPASILGKAGATLVEELKGWDISLDCISDMPPKIQNDQESFKVAGFDLDGTLILTKSGSTFPKHERDWKWFDTNTIRKLQELASQDYLIVVFSNQGGFPVKSTSKRFLQFVTKWNEIRRQLEELDSNFQDRIFMIAAPKVNLEEPPKYRKPEIGMWNYFLERVQVPCSSPKDAKNIDLSSSFFVGDAAGRKTDFSDSDKAFAQTIGIQFQTPETFFRK</sequence>
<dbReference type="GO" id="GO:0046404">
    <property type="term" value="F:ATP-dependent polydeoxyribonucleotide 5'-hydroxyl-kinase activity"/>
    <property type="evidence" value="ECO:0007669"/>
    <property type="project" value="TreeGrafter"/>
</dbReference>
<dbReference type="InParanoid" id="C4QWZ0"/>
<dbReference type="AlphaFoldDB" id="C4QWZ0"/>
<protein>
    <submittedName>
        <fullName evidence="1">DNA 3'-phosphatase that functions in repair of endogenous damage of double-stranded DNA</fullName>
    </submittedName>
</protein>
<proteinExistence type="predicted"/>
<dbReference type="RefSeq" id="XP_002490044.1">
    <property type="nucleotide sequence ID" value="XM_002489999.1"/>
</dbReference>